<proteinExistence type="predicted"/>
<dbReference type="PATRIC" id="fig|396596.7.peg.361"/>
<dbReference type="Proteomes" id="UP000005463">
    <property type="component" value="Unassembled WGS sequence"/>
</dbReference>
<sequence>MREAPRRRGRPADRSNLVERDWIFRQQRTRARPDSLFQQRLCNDEARPIPRMRPAPAFAWHIFRAMPGRDAGRFEWRTSAQHGQAPDFSSASRPARDGARNGLVRFRQSCAIGKPFWCHYVHASVSTLQAYCSLENQTFRGNLYVDAKTCPIPVKISHYLGIGWISATITRSRDTQPCTPERRMGIRASPARSGTLWQNRRHLLRMRITAPLPLEGHR</sequence>
<comment type="caution">
    <text evidence="1">The sequence shown here is derived from an EMBL/GenBank/DDBJ whole genome shotgun (WGS) entry which is preliminary data.</text>
</comment>
<gene>
    <name evidence="1" type="ORF">BamIOP4010DRAFT_6719</name>
</gene>
<organism evidence="1 2">
    <name type="scientific">Burkholderia ambifaria IOP40-10</name>
    <dbReference type="NCBI Taxonomy" id="396596"/>
    <lineage>
        <taxon>Bacteria</taxon>
        <taxon>Pseudomonadati</taxon>
        <taxon>Pseudomonadota</taxon>
        <taxon>Betaproteobacteria</taxon>
        <taxon>Burkholderiales</taxon>
        <taxon>Burkholderiaceae</taxon>
        <taxon>Burkholderia</taxon>
        <taxon>Burkholderia cepacia complex</taxon>
    </lineage>
</organism>
<name>B1FRQ6_9BURK</name>
<accession>B1FRQ6</accession>
<evidence type="ECO:0000313" key="2">
    <source>
        <dbReference type="Proteomes" id="UP000005463"/>
    </source>
</evidence>
<evidence type="ECO:0000313" key="1">
    <source>
        <dbReference type="EMBL" id="EDS99767.1"/>
    </source>
</evidence>
<dbReference type="AlphaFoldDB" id="B1FRQ6"/>
<reference evidence="1 2" key="1">
    <citation type="submission" date="2008-03" db="EMBL/GenBank/DDBJ databases">
        <title>Sequencing of the draft genome and assembly of Burkholderia ambifaria IOP40-10.</title>
        <authorList>
            <consortium name="US DOE Joint Genome Institute (JGI-PGF)"/>
            <person name="Copeland A."/>
            <person name="Lucas S."/>
            <person name="Lapidus A."/>
            <person name="Glavina del Rio T."/>
            <person name="Dalin E."/>
            <person name="Tice H."/>
            <person name="Bruce D."/>
            <person name="Goodwin L."/>
            <person name="Pitluck S."/>
            <person name="Larimer F."/>
            <person name="Land M.L."/>
            <person name="Hauser L."/>
            <person name="Tiedje J."/>
            <person name="Richardson P."/>
        </authorList>
    </citation>
    <scope>NUCLEOTIDE SEQUENCE [LARGE SCALE GENOMIC DNA]</scope>
    <source>
        <strain evidence="1 2">IOP40-10</strain>
    </source>
</reference>
<protein>
    <submittedName>
        <fullName evidence="1">Uncharacterized protein</fullName>
    </submittedName>
</protein>
<dbReference type="EMBL" id="ABLC01000444">
    <property type="protein sequence ID" value="EDS99767.1"/>
    <property type="molecule type" value="Genomic_DNA"/>
</dbReference>